<dbReference type="PATRIC" id="fig|1605367.3.peg.1178"/>
<dbReference type="Proteomes" id="UP000050454">
    <property type="component" value="Unassembled WGS sequence"/>
</dbReference>
<dbReference type="Gene3D" id="2.60.120.10">
    <property type="entry name" value="Jelly Rolls"/>
    <property type="match status" value="1"/>
</dbReference>
<gene>
    <name evidence="2" type="ORF">AFM12_18675</name>
</gene>
<sequence length="194" mass="22324">MRNNESVYQFLEHLNGIQPLGLEAKNAIAGLCTTVRINKNKDLQSIGQTCKTIYFVKEGTARIYYYKDGKEVTEFFAFENDLIIRAESLFASMPSHKAIQAINDTIFIAIPAEQLFLLFDRFHDIERLFRKIVERSYVDTVNRLESLQFNSAVERYNLLLQHSPEVVRKIPLKYIASFLGITQVSLSRIRAATP</sequence>
<dbReference type="AlphaFoldDB" id="A0A0P7BXD8"/>
<dbReference type="Pfam" id="PF00027">
    <property type="entry name" value="cNMP_binding"/>
    <property type="match status" value="1"/>
</dbReference>
<dbReference type="RefSeq" id="WP_055151703.1">
    <property type="nucleotide sequence ID" value="NZ_JXSZ01000015.1"/>
</dbReference>
<dbReference type="InterPro" id="IPR000595">
    <property type="entry name" value="cNMP-bd_dom"/>
</dbReference>
<dbReference type="OrthoDB" id="758145at2"/>
<comment type="caution">
    <text evidence="2">The sequence shown here is derived from an EMBL/GenBank/DDBJ whole genome shotgun (WGS) entry which is preliminary data.</text>
</comment>
<dbReference type="InterPro" id="IPR014710">
    <property type="entry name" value="RmlC-like_jellyroll"/>
</dbReference>
<proteinExistence type="predicted"/>
<accession>A0A0P7BXD8</accession>
<protein>
    <submittedName>
        <fullName evidence="2">Cyclic nucleotide-binding protein</fullName>
    </submittedName>
</protein>
<organism evidence="2 3">
    <name type="scientific">Jiulongibacter sediminis</name>
    <dbReference type="NCBI Taxonomy" id="1605367"/>
    <lineage>
        <taxon>Bacteria</taxon>
        <taxon>Pseudomonadati</taxon>
        <taxon>Bacteroidota</taxon>
        <taxon>Cytophagia</taxon>
        <taxon>Cytophagales</taxon>
        <taxon>Leadbetterellaceae</taxon>
        <taxon>Jiulongibacter</taxon>
    </lineage>
</organism>
<dbReference type="InterPro" id="IPR018490">
    <property type="entry name" value="cNMP-bd_dom_sf"/>
</dbReference>
<name>A0A0P7BXD8_9BACT</name>
<keyword evidence="3" id="KW-1185">Reference proteome</keyword>
<dbReference type="CDD" id="cd00038">
    <property type="entry name" value="CAP_ED"/>
    <property type="match status" value="1"/>
</dbReference>
<evidence type="ECO:0000313" key="2">
    <source>
        <dbReference type="EMBL" id="KPM46778.1"/>
    </source>
</evidence>
<evidence type="ECO:0000313" key="3">
    <source>
        <dbReference type="Proteomes" id="UP000050454"/>
    </source>
</evidence>
<reference evidence="2 3" key="1">
    <citation type="submission" date="2015-07" db="EMBL/GenBank/DDBJ databases">
        <title>The draft genome sequence of Leadbetterella sp. JN14-9.</title>
        <authorList>
            <person name="Liu Y."/>
            <person name="Du J."/>
            <person name="Shao Z."/>
        </authorList>
    </citation>
    <scope>NUCLEOTIDE SEQUENCE [LARGE SCALE GENOMIC DNA]</scope>
    <source>
        <strain evidence="2 3">JN14-9</strain>
    </source>
</reference>
<feature type="domain" description="Cyclic nucleotide-binding" evidence="1">
    <location>
        <begin position="37"/>
        <end position="120"/>
    </location>
</feature>
<dbReference type="SUPFAM" id="SSF51206">
    <property type="entry name" value="cAMP-binding domain-like"/>
    <property type="match status" value="1"/>
</dbReference>
<dbReference type="STRING" id="1605367.AFM12_18675"/>
<evidence type="ECO:0000259" key="1">
    <source>
        <dbReference type="Pfam" id="PF00027"/>
    </source>
</evidence>
<dbReference type="EMBL" id="LGTQ01000015">
    <property type="protein sequence ID" value="KPM46778.1"/>
    <property type="molecule type" value="Genomic_DNA"/>
</dbReference>